<protein>
    <submittedName>
        <fullName evidence="2">CHASE2 domain-containing sensor protein</fullName>
    </submittedName>
</protein>
<feature type="transmembrane region" description="Helical" evidence="1">
    <location>
        <begin position="50"/>
        <end position="71"/>
    </location>
</feature>
<dbReference type="AlphaFoldDB" id="A0AAW8D7N6"/>
<organism evidence="2 3">
    <name type="scientific">Variovorax boronicumulans</name>
    <dbReference type="NCBI Taxonomy" id="436515"/>
    <lineage>
        <taxon>Bacteria</taxon>
        <taxon>Pseudomonadati</taxon>
        <taxon>Pseudomonadota</taxon>
        <taxon>Betaproteobacteria</taxon>
        <taxon>Burkholderiales</taxon>
        <taxon>Comamonadaceae</taxon>
        <taxon>Variovorax</taxon>
    </lineage>
</organism>
<keyword evidence="1" id="KW-0472">Membrane</keyword>
<name>A0AAW8D7N6_9BURK</name>
<gene>
    <name evidence="2" type="ORF">J2W31_005149</name>
</gene>
<evidence type="ECO:0000313" key="3">
    <source>
        <dbReference type="Proteomes" id="UP001242045"/>
    </source>
</evidence>
<proteinExistence type="predicted"/>
<reference evidence="2" key="1">
    <citation type="submission" date="2023-07" db="EMBL/GenBank/DDBJ databases">
        <title>Sorghum-associated microbial communities from plants grown in Nebraska, USA.</title>
        <authorList>
            <person name="Schachtman D."/>
        </authorList>
    </citation>
    <scope>NUCLEOTIDE SEQUENCE</scope>
    <source>
        <strain evidence="2">DS3754</strain>
    </source>
</reference>
<feature type="transmembrane region" description="Helical" evidence="1">
    <location>
        <begin position="83"/>
        <end position="107"/>
    </location>
</feature>
<dbReference type="EMBL" id="JAUSRD010000015">
    <property type="protein sequence ID" value="MDP9896022.1"/>
    <property type="molecule type" value="Genomic_DNA"/>
</dbReference>
<keyword evidence="1" id="KW-0812">Transmembrane</keyword>
<comment type="caution">
    <text evidence="2">The sequence shown here is derived from an EMBL/GenBank/DDBJ whole genome shotgun (WGS) entry which is preliminary data.</text>
</comment>
<evidence type="ECO:0000256" key="1">
    <source>
        <dbReference type="SAM" id="Phobius"/>
    </source>
</evidence>
<keyword evidence="1" id="KW-1133">Transmembrane helix</keyword>
<dbReference type="Proteomes" id="UP001242045">
    <property type="component" value="Unassembled WGS sequence"/>
</dbReference>
<feature type="transmembrane region" description="Helical" evidence="1">
    <location>
        <begin position="6"/>
        <end position="29"/>
    </location>
</feature>
<dbReference type="RefSeq" id="WP_306880615.1">
    <property type="nucleotide sequence ID" value="NZ_JAUSRD010000015.1"/>
</dbReference>
<feature type="transmembrane region" description="Helical" evidence="1">
    <location>
        <begin position="114"/>
        <end position="138"/>
    </location>
</feature>
<sequence>MTPNIFLIVGAALSAIAALLHICVIFGGPAWYRFFGAGERMARGAEAGHWYPPIVTLLIAGVLGVWAAYALSGAGVLQPLPLLAFVLPAITSVYLLRGLVAVVLFVFDRRRLSAFWVWSSAICFALGLVHLIGLVQVWETL</sequence>
<evidence type="ECO:0000313" key="2">
    <source>
        <dbReference type="EMBL" id="MDP9896022.1"/>
    </source>
</evidence>
<accession>A0AAW8D7N6</accession>